<evidence type="ECO:0000313" key="1">
    <source>
        <dbReference type="EMBL" id="SVB67597.1"/>
    </source>
</evidence>
<feature type="non-terminal residue" evidence="1">
    <location>
        <position position="1"/>
    </location>
</feature>
<sequence>GIFTKALWRSLNTIQPQLMWKNRPGVNYTAGAKVTADELKQGGQALYRFLLDEGMVNTNAVYRDVIGLIEDTQKIGWLQKIWTKVGGGTRRFLKAAQDMYVAEDDIWKITNFFLEDEKLHRAYAAALKKGLITADKIPSDLELMKSATKKVREMLPNYAYVNEIVQSTRRSPLGNFVSWPSEIIRTTTNIAQGAKAEIANPIFRQMGWERAIGLATTVGTIGPLAMWGGMKLYGITKDELYAIKEFLPWFSEDSTVIPVYEDGQYKYIDFSRAFFYDTVTNPIQAIITKMEQSKDEAVIPGLVKGMAAGLARLVEPFVSESIWIGGVLDIYARGGKTRRGQQIWNDRDAEGDKFFKTVKHLARLYSPGSNIQMERLYKAITGKTIKGTQYEVTDELLGLVGLRKAPLNLERSLEINIGKFLKAERDERKLIYSGTLTGDPVTDENKILRQYIFANEQRLETFNTMKRIYDAAKTLRVPDKVIKEIFERRPDLLKAIKKNKFKPFDITEGME</sequence>
<reference evidence="1" key="1">
    <citation type="submission" date="2018-05" db="EMBL/GenBank/DDBJ databases">
        <authorList>
            <person name="Lanie J.A."/>
            <person name="Ng W.-L."/>
            <person name="Kazmierczak K.M."/>
            <person name="Andrzejewski T.M."/>
            <person name="Davidsen T.M."/>
            <person name="Wayne K.J."/>
            <person name="Tettelin H."/>
            <person name="Glass J.I."/>
            <person name="Rusch D."/>
            <person name="Podicherti R."/>
            <person name="Tsui H.-C.T."/>
            <person name="Winkler M.E."/>
        </authorList>
    </citation>
    <scope>NUCLEOTIDE SEQUENCE</scope>
</reference>
<protein>
    <recommendedName>
        <fullName evidence="2">Large polyvalent protein associated domain-containing protein</fullName>
    </recommendedName>
</protein>
<proteinExistence type="predicted"/>
<feature type="non-terminal residue" evidence="1">
    <location>
        <position position="511"/>
    </location>
</feature>
<accession>A0A382FZA6</accession>
<dbReference type="AlphaFoldDB" id="A0A382FZA6"/>
<evidence type="ECO:0008006" key="2">
    <source>
        <dbReference type="Google" id="ProtNLM"/>
    </source>
</evidence>
<organism evidence="1">
    <name type="scientific">marine metagenome</name>
    <dbReference type="NCBI Taxonomy" id="408172"/>
    <lineage>
        <taxon>unclassified sequences</taxon>
        <taxon>metagenomes</taxon>
        <taxon>ecological metagenomes</taxon>
    </lineage>
</organism>
<name>A0A382FZA6_9ZZZZ</name>
<dbReference type="EMBL" id="UINC01052357">
    <property type="protein sequence ID" value="SVB67597.1"/>
    <property type="molecule type" value="Genomic_DNA"/>
</dbReference>
<gene>
    <name evidence="1" type="ORF">METZ01_LOCUS220451</name>
</gene>